<dbReference type="STRING" id="483937.AMQ84_23235"/>
<reference evidence="3" key="1">
    <citation type="submission" date="2015-03" db="EMBL/GenBank/DDBJ databases">
        <authorList>
            <person name="Wibberg D."/>
        </authorList>
    </citation>
    <scope>NUCLEOTIDE SEQUENCE [LARGE SCALE GENOMIC DNA]</scope>
</reference>
<keyword evidence="1" id="KW-0732">Signal</keyword>
<feature type="chain" id="PRO_5038376069" description="Secreted protein" evidence="1">
    <location>
        <begin position="20"/>
        <end position="142"/>
    </location>
</feature>
<dbReference type="RefSeq" id="WP_020429850.1">
    <property type="nucleotide sequence ID" value="NZ_AGBD01000941.1"/>
</dbReference>
<evidence type="ECO:0000313" key="2">
    <source>
        <dbReference type="EMBL" id="CQR53413.1"/>
    </source>
</evidence>
<dbReference type="Proteomes" id="UP000033163">
    <property type="component" value="Chromosome I"/>
</dbReference>
<accession>A0A0E4CV47</accession>
<dbReference type="EMBL" id="LN831776">
    <property type="protein sequence ID" value="CQR53413.1"/>
    <property type="molecule type" value="Genomic_DNA"/>
</dbReference>
<evidence type="ECO:0000313" key="3">
    <source>
        <dbReference type="Proteomes" id="UP000033163"/>
    </source>
</evidence>
<dbReference type="KEGG" id="pri:PRIO_1357"/>
<dbReference type="PATRIC" id="fig|1073571.4.peg.1409"/>
<feature type="signal peptide" evidence="1">
    <location>
        <begin position="1"/>
        <end position="19"/>
    </location>
</feature>
<proteinExistence type="predicted"/>
<organism evidence="2 3">
    <name type="scientific">Paenibacillus riograndensis SBR5</name>
    <dbReference type="NCBI Taxonomy" id="1073571"/>
    <lineage>
        <taxon>Bacteria</taxon>
        <taxon>Bacillati</taxon>
        <taxon>Bacillota</taxon>
        <taxon>Bacilli</taxon>
        <taxon>Bacillales</taxon>
        <taxon>Paenibacillaceae</taxon>
        <taxon>Paenibacillus</taxon>
        <taxon>Paenibacillus sonchi group</taxon>
    </lineage>
</organism>
<name>A0A0E4CV47_9BACL</name>
<sequence length="142" mass="15456">MKKKGIRIIVLLLLLFSMAVPVQSTSAASKSIKVKVTLVSAELTENNHVGNEWYTTAYINGKEISEGSSVVLDLKSTESVKLKAYAEEQDKIPESATATASIKASAVTKTINKAVEVTVVENRGRYSGNTATWTFTFKVQKQ</sequence>
<evidence type="ECO:0000256" key="1">
    <source>
        <dbReference type="SAM" id="SignalP"/>
    </source>
</evidence>
<evidence type="ECO:0008006" key="4">
    <source>
        <dbReference type="Google" id="ProtNLM"/>
    </source>
</evidence>
<protein>
    <recommendedName>
        <fullName evidence="4">Secreted protein</fullName>
    </recommendedName>
</protein>
<gene>
    <name evidence="2" type="ORF">PRIO_1357</name>
</gene>
<dbReference type="HOGENOM" id="CLU_1813889_0_0_9"/>
<dbReference type="AlphaFoldDB" id="A0A0E4CV47"/>